<sequence length="83" mass="9494">MVFKSRDGHGELDELTFTRIVSVATFLLGGYGLYLMLTNPAVFFKDVWGYVLFGMTACTVINYSYLCIAGRSFFQYVLQNRKK</sequence>
<dbReference type="AlphaFoldDB" id="A0A419V7D4"/>
<comment type="caution">
    <text evidence="2">The sequence shown here is derived from an EMBL/GenBank/DDBJ whole genome shotgun (WGS) entry which is preliminary data.</text>
</comment>
<dbReference type="Proteomes" id="UP000285120">
    <property type="component" value="Unassembled WGS sequence"/>
</dbReference>
<keyword evidence="3" id="KW-1185">Reference proteome</keyword>
<keyword evidence="1" id="KW-0812">Transmembrane</keyword>
<feature type="transmembrane region" description="Helical" evidence="1">
    <location>
        <begin position="49"/>
        <end position="74"/>
    </location>
</feature>
<accession>A0A419V7D4</accession>
<protein>
    <submittedName>
        <fullName evidence="2">Uncharacterized protein</fullName>
    </submittedName>
</protein>
<evidence type="ECO:0000313" key="2">
    <source>
        <dbReference type="EMBL" id="RKD75950.1"/>
    </source>
</evidence>
<name>A0A419V7D4_9BACL</name>
<dbReference type="RefSeq" id="WP_120191374.1">
    <property type="nucleotide sequence ID" value="NZ_RAPK01000006.1"/>
</dbReference>
<keyword evidence="1" id="KW-1133">Transmembrane helix</keyword>
<reference evidence="2 3" key="1">
    <citation type="submission" date="2018-09" db="EMBL/GenBank/DDBJ databases">
        <title>Genomic Encyclopedia of Archaeal and Bacterial Type Strains, Phase II (KMG-II): from individual species to whole genera.</title>
        <authorList>
            <person name="Goeker M."/>
        </authorList>
    </citation>
    <scope>NUCLEOTIDE SEQUENCE [LARGE SCALE GENOMIC DNA]</scope>
    <source>
        <strain evidence="2 3">DSM 17008</strain>
    </source>
</reference>
<evidence type="ECO:0000256" key="1">
    <source>
        <dbReference type="SAM" id="Phobius"/>
    </source>
</evidence>
<dbReference type="EMBL" id="RAPK01000006">
    <property type="protein sequence ID" value="RKD75950.1"/>
    <property type="molecule type" value="Genomic_DNA"/>
</dbReference>
<evidence type="ECO:0000313" key="3">
    <source>
        <dbReference type="Proteomes" id="UP000285120"/>
    </source>
</evidence>
<feature type="transmembrane region" description="Helical" evidence="1">
    <location>
        <begin position="20"/>
        <end position="37"/>
    </location>
</feature>
<proteinExistence type="predicted"/>
<keyword evidence="1" id="KW-0472">Membrane</keyword>
<organism evidence="2 3">
    <name type="scientific">Sinobaca qinghaiensis</name>
    <dbReference type="NCBI Taxonomy" id="342944"/>
    <lineage>
        <taxon>Bacteria</taxon>
        <taxon>Bacillati</taxon>
        <taxon>Bacillota</taxon>
        <taxon>Bacilli</taxon>
        <taxon>Bacillales</taxon>
        <taxon>Sporolactobacillaceae</taxon>
        <taxon>Sinobaca</taxon>
    </lineage>
</organism>
<gene>
    <name evidence="2" type="ORF">ATL39_0160</name>
</gene>